<proteinExistence type="predicted"/>
<protein>
    <submittedName>
        <fullName evidence="3">Protein transport protein Sec16A</fullName>
    </submittedName>
</protein>
<sequence length="285" mass="30562">MGLELGRKPPKVEVSLKQREQLSHQGSGGLVCLPAARPQAEPKLSTEAPVAAPSVPMYTVRRLPKTYPPPPPLSMRPGWPGDPQPVPTTSAHGRDPRSRYVDVLGQEWKNSPVTKCAAVPNCPAQRPAVQSGPAAEPFIVRAKTSGEGWLGFCRKKGALLPEDSSKSIVWDPMLNRWVDMSVPQEESKPLPRPSPIGMHPTPPIGNTGYLGDSGSLPKGINIPAAGLWSDPNPQLNPDGNITEALSLSGKPGPQLFVTDMYALMAPMEVPSDDSENSAWWNGNLS</sequence>
<feature type="compositionally biased region" description="Basic and acidic residues" evidence="1">
    <location>
        <begin position="1"/>
        <end position="22"/>
    </location>
</feature>
<evidence type="ECO:0000313" key="2">
    <source>
        <dbReference type="Proteomes" id="UP001652741"/>
    </source>
</evidence>
<dbReference type="GeneID" id="106564976"/>
<feature type="region of interest" description="Disordered" evidence="1">
    <location>
        <begin position="61"/>
        <end position="96"/>
    </location>
</feature>
<keyword evidence="2" id="KW-1185">Reference proteome</keyword>
<reference evidence="3" key="1">
    <citation type="submission" date="2025-08" db="UniProtKB">
        <authorList>
            <consortium name="RefSeq"/>
        </authorList>
    </citation>
    <scope>IDENTIFICATION</scope>
</reference>
<name>A0A1S3L857_SALSA</name>
<feature type="region of interest" description="Disordered" evidence="1">
    <location>
        <begin position="1"/>
        <end position="48"/>
    </location>
</feature>
<evidence type="ECO:0000256" key="1">
    <source>
        <dbReference type="SAM" id="MobiDB-lite"/>
    </source>
</evidence>
<evidence type="ECO:0000313" key="3">
    <source>
        <dbReference type="RefSeq" id="XP_013987005.2"/>
    </source>
</evidence>
<feature type="compositionally biased region" description="Pro residues" evidence="1">
    <location>
        <begin position="66"/>
        <end position="86"/>
    </location>
</feature>
<gene>
    <name evidence="3" type="primary">LOC106564976</name>
</gene>
<dbReference type="KEGG" id="sasa:106564976"/>
<organism evidence="2 3">
    <name type="scientific">Salmo salar</name>
    <name type="common">Atlantic salmon</name>
    <dbReference type="NCBI Taxonomy" id="8030"/>
    <lineage>
        <taxon>Eukaryota</taxon>
        <taxon>Metazoa</taxon>
        <taxon>Chordata</taxon>
        <taxon>Craniata</taxon>
        <taxon>Vertebrata</taxon>
        <taxon>Euteleostomi</taxon>
        <taxon>Actinopterygii</taxon>
        <taxon>Neopterygii</taxon>
        <taxon>Teleostei</taxon>
        <taxon>Protacanthopterygii</taxon>
        <taxon>Salmoniformes</taxon>
        <taxon>Salmonidae</taxon>
        <taxon>Salmoninae</taxon>
        <taxon>Salmo</taxon>
    </lineage>
</organism>
<dbReference type="RefSeq" id="XP_013987005.2">
    <property type="nucleotide sequence ID" value="XM_014131530.2"/>
</dbReference>
<dbReference type="AlphaFoldDB" id="A0A1S3L857"/>
<dbReference type="Proteomes" id="UP001652741">
    <property type="component" value="Chromosome ssa12"/>
</dbReference>
<accession>A0A1S3L857</accession>